<dbReference type="InterPro" id="IPR001279">
    <property type="entry name" value="Metallo-B-lactamas"/>
</dbReference>
<dbReference type="PANTHER" id="PTHR46233">
    <property type="entry name" value="HYDROXYACYLGLUTATHIONE HYDROLASE GLOC"/>
    <property type="match status" value="1"/>
</dbReference>
<evidence type="ECO:0000313" key="6">
    <source>
        <dbReference type="EMBL" id="KPL84892.1"/>
    </source>
</evidence>
<dbReference type="STRING" id="229921.ADN01_07130"/>
<comment type="cofactor">
    <cofactor evidence="1">
        <name>Zn(2+)</name>
        <dbReference type="ChEBI" id="CHEBI:29105"/>
    </cofactor>
</comment>
<keyword evidence="7" id="KW-1185">Reference proteome</keyword>
<proteinExistence type="predicted"/>
<dbReference type="Pfam" id="PF00753">
    <property type="entry name" value="Lactamase_B"/>
    <property type="match status" value="1"/>
</dbReference>
<dbReference type="GO" id="GO:0016787">
    <property type="term" value="F:hydrolase activity"/>
    <property type="evidence" value="ECO:0007669"/>
    <property type="project" value="UniProtKB-KW"/>
</dbReference>
<evidence type="ECO:0000256" key="1">
    <source>
        <dbReference type="ARBA" id="ARBA00001947"/>
    </source>
</evidence>
<accession>A0A0P6Y5X7</accession>
<evidence type="ECO:0000313" key="7">
    <source>
        <dbReference type="Proteomes" id="UP000050501"/>
    </source>
</evidence>
<dbReference type="SUPFAM" id="SSF56281">
    <property type="entry name" value="Metallo-hydrolase/oxidoreductase"/>
    <property type="match status" value="1"/>
</dbReference>
<dbReference type="InterPro" id="IPR036866">
    <property type="entry name" value="RibonucZ/Hydroxyglut_hydro"/>
</dbReference>
<dbReference type="AlphaFoldDB" id="A0A0P6Y5X7"/>
<organism evidence="6 7">
    <name type="scientific">Levilinea saccharolytica</name>
    <dbReference type="NCBI Taxonomy" id="229921"/>
    <lineage>
        <taxon>Bacteria</taxon>
        <taxon>Bacillati</taxon>
        <taxon>Chloroflexota</taxon>
        <taxon>Anaerolineae</taxon>
        <taxon>Anaerolineales</taxon>
        <taxon>Anaerolineaceae</taxon>
        <taxon>Levilinea</taxon>
    </lineage>
</organism>
<reference evidence="6 7" key="1">
    <citation type="submission" date="2015-07" db="EMBL/GenBank/DDBJ databases">
        <title>Genome sequence of Levilinea saccharolytica DSM 16555.</title>
        <authorList>
            <person name="Hemp J."/>
            <person name="Ward L.M."/>
            <person name="Pace L.A."/>
            <person name="Fischer W.W."/>
        </authorList>
    </citation>
    <scope>NUCLEOTIDE SEQUENCE [LARGE SCALE GENOMIC DNA]</scope>
    <source>
        <strain evidence="6 7">KIBI-1</strain>
    </source>
</reference>
<evidence type="ECO:0000256" key="4">
    <source>
        <dbReference type="ARBA" id="ARBA00022833"/>
    </source>
</evidence>
<keyword evidence="3" id="KW-0378">Hydrolase</keyword>
<dbReference type="EMBL" id="LGCM01000028">
    <property type="protein sequence ID" value="KPL84892.1"/>
    <property type="molecule type" value="Genomic_DNA"/>
</dbReference>
<evidence type="ECO:0000256" key="3">
    <source>
        <dbReference type="ARBA" id="ARBA00022801"/>
    </source>
</evidence>
<protein>
    <recommendedName>
        <fullName evidence="5">Metallo-beta-lactamase domain-containing protein</fullName>
    </recommendedName>
</protein>
<evidence type="ECO:0000259" key="5">
    <source>
        <dbReference type="SMART" id="SM00849"/>
    </source>
</evidence>
<dbReference type="InterPro" id="IPR051453">
    <property type="entry name" value="MBL_Glyoxalase_II"/>
</dbReference>
<feature type="domain" description="Metallo-beta-lactamase" evidence="5">
    <location>
        <begin position="2"/>
        <end position="182"/>
    </location>
</feature>
<sequence length="198" mass="21214">MSNNTYCAVDQAARQAVVIDPSFGARKVLDDLHARGLSLSAVWLTHAHFDHIAGVKEILSALPAPVPVGLHPLDLPLWREDGGAGTWGYHFNAGPDPDLLWQADQTAAVGTSTAVVRHTPGHTPGHVVFIFAQDHVAFTGDLIFRRSVGRTDLPGGNGQALAESIRNHIYTLPPETVLLSGHGPQTTVGEELDENPYV</sequence>
<dbReference type="PATRIC" id="fig|229921.5.peg.1664"/>
<dbReference type="GO" id="GO:0046872">
    <property type="term" value="F:metal ion binding"/>
    <property type="evidence" value="ECO:0007669"/>
    <property type="project" value="UniProtKB-KW"/>
</dbReference>
<comment type="caution">
    <text evidence="6">The sequence shown here is derived from an EMBL/GenBank/DDBJ whole genome shotgun (WGS) entry which is preliminary data.</text>
</comment>
<keyword evidence="4" id="KW-0862">Zinc</keyword>
<dbReference type="Proteomes" id="UP000050501">
    <property type="component" value="Unassembled WGS sequence"/>
</dbReference>
<name>A0A0P6Y5X7_9CHLR</name>
<gene>
    <name evidence="6" type="ORF">ADN01_07130</name>
</gene>
<dbReference type="SMART" id="SM00849">
    <property type="entry name" value="Lactamase_B"/>
    <property type="match status" value="1"/>
</dbReference>
<dbReference type="PANTHER" id="PTHR46233:SF3">
    <property type="entry name" value="HYDROXYACYLGLUTATHIONE HYDROLASE GLOC"/>
    <property type="match status" value="1"/>
</dbReference>
<keyword evidence="2" id="KW-0479">Metal-binding</keyword>
<evidence type="ECO:0000256" key="2">
    <source>
        <dbReference type="ARBA" id="ARBA00022723"/>
    </source>
</evidence>
<dbReference type="Gene3D" id="3.60.15.10">
    <property type="entry name" value="Ribonuclease Z/Hydroxyacylglutathione hydrolase-like"/>
    <property type="match status" value="1"/>
</dbReference>